<accession>A0A0H5DPV3</accession>
<keyword evidence="1" id="KW-1133">Transmembrane helix</keyword>
<keyword evidence="3" id="KW-1185">Reference proteome</keyword>
<sequence>MQAEEAARKIPSAFIHRRFHSFLGIWLVLFLIEHLLTNSEAALFFGADGEGFITMVNFIHSLPYLPVVEVALLLIPFSLHIVWGIKYLFTMKQNAYGKDPSHPHLPENRRNHAYTWQRITSWLLVIFVILHVGQMRFLKYPETVRLGDEDYFLVKVSEDAGLPTVAARLGIDTYTSPLIKAERRNFEMEKKARISTAEARDAIVSLFTGQESLEKSSVIRQELEQKERFIEQLESFSLKHQEVVLMSKNIGTAFLMNVRDTFKSPLMLILYSFFVLAAVFHASNGIWSFAVTWGLCLSVRGQRIVEKISFAFMALLAFLGLIAIWGTYLINLKY</sequence>
<feature type="transmembrane region" description="Helical" evidence="1">
    <location>
        <begin position="268"/>
        <end position="296"/>
    </location>
</feature>
<proteinExistence type="predicted"/>
<protein>
    <submittedName>
        <fullName evidence="2">Putative succinate dehydrogenase cytochrome b-558 subunit</fullName>
    </submittedName>
</protein>
<dbReference type="EMBL" id="CWGJ01000001">
    <property type="protein sequence ID" value="CRX37539.1"/>
    <property type="molecule type" value="Genomic_DNA"/>
</dbReference>
<dbReference type="Gene3D" id="1.20.1300.10">
    <property type="entry name" value="Fumarate reductase/succinate dehydrogenase, transmembrane subunit"/>
    <property type="match status" value="2"/>
</dbReference>
<gene>
    <name evidence="2" type="primary">sdhC</name>
    <name evidence="2" type="ORF">ELAC_0178</name>
</gene>
<feature type="transmembrane region" description="Helical" evidence="1">
    <location>
        <begin position="119"/>
        <end position="138"/>
    </location>
</feature>
<name>A0A0H5DPV3_9BACT</name>
<dbReference type="SUPFAM" id="SSF81343">
    <property type="entry name" value="Fumarate reductase respiratory complex transmembrane subunits"/>
    <property type="match status" value="1"/>
</dbReference>
<feature type="transmembrane region" description="Helical" evidence="1">
    <location>
        <begin position="308"/>
        <end position="330"/>
    </location>
</feature>
<dbReference type="OrthoDB" id="9789209at2"/>
<dbReference type="InterPro" id="IPR034804">
    <property type="entry name" value="SQR/QFR_C/D"/>
</dbReference>
<dbReference type="GO" id="GO:0016020">
    <property type="term" value="C:membrane"/>
    <property type="evidence" value="ECO:0007669"/>
    <property type="project" value="InterPro"/>
</dbReference>
<dbReference type="RefSeq" id="WP_098037389.1">
    <property type="nucleotide sequence ID" value="NZ_CWGJ01000001.1"/>
</dbReference>
<feature type="transmembrane region" description="Helical" evidence="1">
    <location>
        <begin position="21"/>
        <end position="47"/>
    </location>
</feature>
<evidence type="ECO:0000313" key="3">
    <source>
        <dbReference type="Proteomes" id="UP000220251"/>
    </source>
</evidence>
<organism evidence="2 3">
    <name type="scientific">Estrella lausannensis</name>
    <dbReference type="NCBI Taxonomy" id="483423"/>
    <lineage>
        <taxon>Bacteria</taxon>
        <taxon>Pseudomonadati</taxon>
        <taxon>Chlamydiota</taxon>
        <taxon>Chlamydiia</taxon>
        <taxon>Parachlamydiales</taxon>
        <taxon>Candidatus Criblamydiaceae</taxon>
        <taxon>Estrella</taxon>
    </lineage>
</organism>
<reference evidence="3" key="1">
    <citation type="submission" date="2015-06" db="EMBL/GenBank/DDBJ databases">
        <authorList>
            <person name="Bertelli C."/>
        </authorList>
    </citation>
    <scope>NUCLEOTIDE SEQUENCE [LARGE SCALE GENOMIC DNA]</scope>
    <source>
        <strain evidence="3">CRIB-30</strain>
    </source>
</reference>
<feature type="transmembrane region" description="Helical" evidence="1">
    <location>
        <begin position="67"/>
        <end position="89"/>
    </location>
</feature>
<evidence type="ECO:0000313" key="2">
    <source>
        <dbReference type="EMBL" id="CRX37539.1"/>
    </source>
</evidence>
<keyword evidence="1" id="KW-0472">Membrane</keyword>
<keyword evidence="1" id="KW-0812">Transmembrane</keyword>
<dbReference type="AlphaFoldDB" id="A0A0H5DPV3"/>
<evidence type="ECO:0000256" key="1">
    <source>
        <dbReference type="SAM" id="Phobius"/>
    </source>
</evidence>
<dbReference type="Proteomes" id="UP000220251">
    <property type="component" value="Unassembled WGS sequence"/>
</dbReference>